<gene>
    <name evidence="2" type="ORF">HELGO_WM23656</name>
</gene>
<organism evidence="2">
    <name type="scientific">uncultured Thiotrichaceae bacterium</name>
    <dbReference type="NCBI Taxonomy" id="298394"/>
    <lineage>
        <taxon>Bacteria</taxon>
        <taxon>Pseudomonadati</taxon>
        <taxon>Pseudomonadota</taxon>
        <taxon>Gammaproteobacteria</taxon>
        <taxon>Thiotrichales</taxon>
        <taxon>Thiotrichaceae</taxon>
        <taxon>environmental samples</taxon>
    </lineage>
</organism>
<dbReference type="InterPro" id="IPR051680">
    <property type="entry name" value="ATP-dep_Glu-Cys_Ligase-2"/>
</dbReference>
<dbReference type="PANTHER" id="PTHR34595:SF7">
    <property type="entry name" value="SLL1039 PROTEIN"/>
    <property type="match status" value="1"/>
</dbReference>
<dbReference type="Pfam" id="PF04168">
    <property type="entry name" value="Alpha-E"/>
    <property type="match status" value="1"/>
</dbReference>
<dbReference type="AlphaFoldDB" id="A0A6S6U9X5"/>
<proteinExistence type="predicted"/>
<dbReference type="EMBL" id="CACVAT010000556">
    <property type="protein sequence ID" value="CAA6830016.1"/>
    <property type="molecule type" value="Genomic_DNA"/>
</dbReference>
<reference evidence="2" key="1">
    <citation type="submission" date="2020-01" db="EMBL/GenBank/DDBJ databases">
        <authorList>
            <person name="Meier V. D."/>
            <person name="Meier V D."/>
        </authorList>
    </citation>
    <scope>NUCLEOTIDE SEQUENCE</scope>
    <source>
        <strain evidence="2">HLG_WM_MAG_09</strain>
    </source>
</reference>
<dbReference type="InterPro" id="IPR007296">
    <property type="entry name" value="DUF403"/>
</dbReference>
<name>A0A6S6U9X5_9GAMM</name>
<feature type="domain" description="DUF403" evidence="1">
    <location>
        <begin position="1"/>
        <end position="306"/>
    </location>
</feature>
<protein>
    <submittedName>
        <fullName evidence="2">Protein containing domains DUF403</fullName>
    </submittedName>
</protein>
<evidence type="ECO:0000259" key="1">
    <source>
        <dbReference type="Pfam" id="PF04168"/>
    </source>
</evidence>
<sequence length="329" mass="37926">MLSRNAERIYWLGRYIERAEDTARLLNVFSHLMLDLPQSHQLDWSVLLKIMSVEADFNKRYDTVSEENVVRFLLTDLENPGSIRSAVRAARENARTLRDMIPLEGWEMLNELNLFMKRSPEDVYRRRHRFQCLTDIIARCQCFNGMIQSTLSRTDAYEFLSMGEFIERADMITRTLDVATGILLHRSEEASAFDSHIWMEVLKAQNAVMMYRTVNGPRISPEAVLQFLLCRNDFPRSSKYCLTAMRQLAETLPRNQGFLSSIDNLTASLEPYGNPQELVPATLHELFDEMQIGLNELHNIITNTWFLSAAAVAAETQSQTQTQTQDETS</sequence>
<accession>A0A6S6U9X5</accession>
<evidence type="ECO:0000313" key="2">
    <source>
        <dbReference type="EMBL" id="CAA6830016.1"/>
    </source>
</evidence>
<dbReference type="PANTHER" id="PTHR34595">
    <property type="entry name" value="BLR5612 PROTEIN"/>
    <property type="match status" value="1"/>
</dbReference>